<evidence type="ECO:0000256" key="7">
    <source>
        <dbReference type="SAM" id="MobiDB-lite"/>
    </source>
</evidence>
<name>I0IRH1_LEPFC</name>
<sequence length="471" mass="52543">MTILVVDDDEALRSVLVEALRKRGHDVDDARGDQDLPRSFPACRYDVVLLDLKLSGPDGLDILSRIRESCPDTLVIIMTAFGGAEAAMEAMRSGAHDFLEKPFSLTILELRLERALREVSLRRANGLLRGQLDISSEELVGRDSRMLSLRENLIRFSRMDSPVLFVGESGTGRKTAARSLTAYSKRRETPFAMIDCSGFSERELLERLFGEEKRGISGGGSVQRGLFETSDGGTVFLDEVDALSPSIQERVLLLIEKGELTRTGGNHPVRLNVRILAATRKDLGAMVGEGHFLKDLFFRLNPLLLSFPPLRQRISDLGILSETILARLGQEMHRRFTLEPGILPLFEKHSWPGNLRELKNVLEGMAVHSRNGLMGVEDLPKEFQSMGNPPIENASPRRAGKEGSLRQELLDEERRKIAQILERVRGNRTQAAKILGMNRSSLNYRLRKLGLEFVAPKGSDGADGQKEGRRK</sequence>
<evidence type="ECO:0000256" key="5">
    <source>
        <dbReference type="ARBA" id="ARBA00023163"/>
    </source>
</evidence>
<proteinExistence type="predicted"/>
<dbReference type="InterPro" id="IPR058031">
    <property type="entry name" value="AAA_lid_NorR"/>
</dbReference>
<evidence type="ECO:0000256" key="1">
    <source>
        <dbReference type="ARBA" id="ARBA00022741"/>
    </source>
</evidence>
<dbReference type="InterPro" id="IPR011006">
    <property type="entry name" value="CheY-like_superfamily"/>
</dbReference>
<reference evidence="11" key="2">
    <citation type="submission" date="2012-03" db="EMBL/GenBank/DDBJ databases">
        <title>The complete genome sequence of the pioneer microbe on fresh volcanic deposit, Leptospirillum ferrooxidans strain C2-3.</title>
        <authorList>
            <person name="Fujimura R."/>
            <person name="Sato Y."/>
            <person name="Nishizawa T."/>
            <person name="Nanba K."/>
            <person name="Oshima K."/>
            <person name="Hattori M."/>
            <person name="Kamijo T."/>
            <person name="Ohta H."/>
        </authorList>
    </citation>
    <scope>NUCLEOTIDE SEQUENCE [LARGE SCALE GENOMIC DNA]</scope>
    <source>
        <strain evidence="11">C2-3</strain>
    </source>
</reference>
<dbReference type="PROSITE" id="PS00688">
    <property type="entry name" value="SIGMA54_INTERACT_3"/>
    <property type="match status" value="1"/>
</dbReference>
<dbReference type="GO" id="GO:0005524">
    <property type="term" value="F:ATP binding"/>
    <property type="evidence" value="ECO:0007669"/>
    <property type="project" value="UniProtKB-KW"/>
</dbReference>
<dbReference type="CDD" id="cd00009">
    <property type="entry name" value="AAA"/>
    <property type="match status" value="1"/>
</dbReference>
<dbReference type="HOGENOM" id="CLU_000445_0_6_0"/>
<dbReference type="Gene3D" id="3.40.50.2300">
    <property type="match status" value="1"/>
</dbReference>
<dbReference type="SUPFAM" id="SSF52540">
    <property type="entry name" value="P-loop containing nucleoside triphosphate hydrolases"/>
    <property type="match status" value="1"/>
</dbReference>
<dbReference type="Gene3D" id="3.40.50.300">
    <property type="entry name" value="P-loop containing nucleotide triphosphate hydrolases"/>
    <property type="match status" value="1"/>
</dbReference>
<dbReference type="STRING" id="1162668.LFE_2197"/>
<dbReference type="OrthoDB" id="9803970at2"/>
<evidence type="ECO:0000256" key="6">
    <source>
        <dbReference type="PROSITE-ProRule" id="PRU00169"/>
    </source>
</evidence>
<dbReference type="InterPro" id="IPR027417">
    <property type="entry name" value="P-loop_NTPase"/>
</dbReference>
<dbReference type="Proteomes" id="UP000007382">
    <property type="component" value="Chromosome"/>
</dbReference>
<dbReference type="Pfam" id="PF00158">
    <property type="entry name" value="Sigma54_activat"/>
    <property type="match status" value="1"/>
</dbReference>
<dbReference type="PROSITE" id="PS50045">
    <property type="entry name" value="SIGMA54_INTERACT_4"/>
    <property type="match status" value="1"/>
</dbReference>
<dbReference type="SUPFAM" id="SSF52172">
    <property type="entry name" value="CheY-like"/>
    <property type="match status" value="1"/>
</dbReference>
<dbReference type="PROSITE" id="PS50110">
    <property type="entry name" value="RESPONSE_REGULATORY"/>
    <property type="match status" value="1"/>
</dbReference>
<dbReference type="eggNOG" id="COG2204">
    <property type="taxonomic scope" value="Bacteria"/>
</dbReference>
<dbReference type="EMBL" id="AP012342">
    <property type="protein sequence ID" value="BAM07870.1"/>
    <property type="molecule type" value="Genomic_DNA"/>
</dbReference>
<evidence type="ECO:0008006" key="12">
    <source>
        <dbReference type="Google" id="ProtNLM"/>
    </source>
</evidence>
<dbReference type="GO" id="GO:0043565">
    <property type="term" value="F:sequence-specific DNA binding"/>
    <property type="evidence" value="ECO:0007669"/>
    <property type="project" value="InterPro"/>
</dbReference>
<dbReference type="PRINTS" id="PR01590">
    <property type="entry name" value="HTHFIS"/>
</dbReference>
<dbReference type="InterPro" id="IPR001789">
    <property type="entry name" value="Sig_transdc_resp-reg_receiver"/>
</dbReference>
<keyword evidence="1" id="KW-0547">Nucleotide-binding</keyword>
<dbReference type="Gene3D" id="1.10.10.60">
    <property type="entry name" value="Homeodomain-like"/>
    <property type="match status" value="1"/>
</dbReference>
<evidence type="ECO:0000256" key="2">
    <source>
        <dbReference type="ARBA" id="ARBA00022840"/>
    </source>
</evidence>
<evidence type="ECO:0000256" key="3">
    <source>
        <dbReference type="ARBA" id="ARBA00023015"/>
    </source>
</evidence>
<evidence type="ECO:0000259" key="9">
    <source>
        <dbReference type="PROSITE" id="PS50110"/>
    </source>
</evidence>
<dbReference type="AlphaFoldDB" id="I0IRH1"/>
<dbReference type="InterPro" id="IPR025943">
    <property type="entry name" value="Sigma_54_int_dom_ATP-bd_2"/>
</dbReference>
<dbReference type="PANTHER" id="PTHR32071">
    <property type="entry name" value="TRANSCRIPTIONAL REGULATORY PROTEIN"/>
    <property type="match status" value="1"/>
</dbReference>
<evidence type="ECO:0000313" key="11">
    <source>
        <dbReference type="Proteomes" id="UP000007382"/>
    </source>
</evidence>
<keyword evidence="3" id="KW-0805">Transcription regulation</keyword>
<protein>
    <recommendedName>
        <fullName evidence="12">Two component, sigma54 specific, transcriptional regulator, Fis family</fullName>
    </recommendedName>
</protein>
<evidence type="ECO:0000259" key="8">
    <source>
        <dbReference type="PROSITE" id="PS50045"/>
    </source>
</evidence>
<dbReference type="SMART" id="SM00448">
    <property type="entry name" value="REC"/>
    <property type="match status" value="1"/>
</dbReference>
<keyword evidence="5" id="KW-0804">Transcription</keyword>
<dbReference type="InterPro" id="IPR003593">
    <property type="entry name" value="AAA+_ATPase"/>
</dbReference>
<dbReference type="GO" id="GO:0000160">
    <property type="term" value="P:phosphorelay signal transduction system"/>
    <property type="evidence" value="ECO:0007669"/>
    <property type="project" value="InterPro"/>
</dbReference>
<evidence type="ECO:0000256" key="4">
    <source>
        <dbReference type="ARBA" id="ARBA00023125"/>
    </source>
</evidence>
<dbReference type="PROSITE" id="PS00676">
    <property type="entry name" value="SIGMA54_INTERACT_2"/>
    <property type="match status" value="1"/>
</dbReference>
<dbReference type="Gene3D" id="1.10.8.60">
    <property type="match status" value="1"/>
</dbReference>
<dbReference type="InterPro" id="IPR002197">
    <property type="entry name" value="HTH_Fis"/>
</dbReference>
<feature type="domain" description="Response regulatory" evidence="9">
    <location>
        <begin position="2"/>
        <end position="116"/>
    </location>
</feature>
<dbReference type="SMART" id="SM00382">
    <property type="entry name" value="AAA"/>
    <property type="match status" value="1"/>
</dbReference>
<dbReference type="Pfam" id="PF02954">
    <property type="entry name" value="HTH_8"/>
    <property type="match status" value="1"/>
</dbReference>
<dbReference type="Pfam" id="PF25601">
    <property type="entry name" value="AAA_lid_14"/>
    <property type="match status" value="1"/>
</dbReference>
<feature type="compositionally biased region" description="Basic and acidic residues" evidence="7">
    <location>
        <begin position="399"/>
        <end position="408"/>
    </location>
</feature>
<feature type="domain" description="Sigma-54 factor interaction" evidence="8">
    <location>
        <begin position="139"/>
        <end position="367"/>
    </location>
</feature>
<accession>I0IRH1</accession>
<dbReference type="Pfam" id="PF00072">
    <property type="entry name" value="Response_reg"/>
    <property type="match status" value="1"/>
</dbReference>
<keyword evidence="6" id="KW-0597">Phosphoprotein</keyword>
<keyword evidence="2" id="KW-0067">ATP-binding</keyword>
<dbReference type="PATRIC" id="fig|1162668.3.peg.2599"/>
<feature type="region of interest" description="Disordered" evidence="7">
    <location>
        <begin position="388"/>
        <end position="408"/>
    </location>
</feature>
<gene>
    <name evidence="10" type="ordered locus">LFE_2197</name>
</gene>
<organism evidence="10 11">
    <name type="scientific">Leptospirillum ferrooxidans (strain C2-3)</name>
    <dbReference type="NCBI Taxonomy" id="1162668"/>
    <lineage>
        <taxon>Bacteria</taxon>
        <taxon>Pseudomonadati</taxon>
        <taxon>Nitrospirota</taxon>
        <taxon>Nitrospiria</taxon>
        <taxon>Nitrospirales</taxon>
        <taxon>Nitrospiraceae</taxon>
        <taxon>Leptospirillum</taxon>
    </lineage>
</organism>
<evidence type="ECO:0000313" key="10">
    <source>
        <dbReference type="EMBL" id="BAM07870.1"/>
    </source>
</evidence>
<feature type="modified residue" description="4-aspartylphosphate" evidence="6">
    <location>
        <position position="51"/>
    </location>
</feature>
<keyword evidence="11" id="KW-1185">Reference proteome</keyword>
<dbReference type="GO" id="GO:0006355">
    <property type="term" value="P:regulation of DNA-templated transcription"/>
    <property type="evidence" value="ECO:0007669"/>
    <property type="project" value="InterPro"/>
</dbReference>
<reference evidence="10 11" key="1">
    <citation type="journal article" date="2012" name="J. Bacteriol.">
        <title>Complete Genome Sequence of Leptospirillum ferrooxidans Strain C2-3, Isolated from a Fresh Volcanic Ash Deposit on the Island of Miyake, Japan.</title>
        <authorList>
            <person name="Fujimura R."/>
            <person name="Sato Y."/>
            <person name="Nishizawa T."/>
            <person name="Oshima K."/>
            <person name="Kim S.-W."/>
            <person name="Hattori M."/>
            <person name="Kamijo T."/>
            <person name="Ohta H."/>
        </authorList>
    </citation>
    <scope>NUCLEOTIDE SEQUENCE [LARGE SCALE GENOMIC DNA]</scope>
    <source>
        <strain evidence="10 11">C2-3</strain>
    </source>
</reference>
<dbReference type="SUPFAM" id="SSF46689">
    <property type="entry name" value="Homeodomain-like"/>
    <property type="match status" value="1"/>
</dbReference>
<dbReference type="KEGG" id="lfc:LFE_2197"/>
<dbReference type="RefSeq" id="WP_014450353.1">
    <property type="nucleotide sequence ID" value="NC_017094.1"/>
</dbReference>
<dbReference type="InterPro" id="IPR025944">
    <property type="entry name" value="Sigma_54_int_dom_CS"/>
</dbReference>
<dbReference type="InterPro" id="IPR009057">
    <property type="entry name" value="Homeodomain-like_sf"/>
</dbReference>
<dbReference type="InterPro" id="IPR002078">
    <property type="entry name" value="Sigma_54_int"/>
</dbReference>
<keyword evidence="4" id="KW-0238">DNA-binding</keyword>